<feature type="compositionally biased region" description="Low complexity" evidence="1">
    <location>
        <begin position="49"/>
        <end position="73"/>
    </location>
</feature>
<name>A0ABY5M9L4_9ACTN</name>
<feature type="chain" id="PRO_5047154728" evidence="2">
    <location>
        <begin position="35"/>
        <end position="308"/>
    </location>
</feature>
<keyword evidence="4" id="KW-1185">Reference proteome</keyword>
<accession>A0ABY5M9L4</accession>
<evidence type="ECO:0000256" key="2">
    <source>
        <dbReference type="SAM" id="SignalP"/>
    </source>
</evidence>
<dbReference type="EMBL" id="CP102173">
    <property type="protein sequence ID" value="UUP12476.1"/>
    <property type="molecule type" value="Genomic_DNA"/>
</dbReference>
<protein>
    <submittedName>
        <fullName evidence="3">Uncharacterized protein</fullName>
    </submittedName>
</protein>
<sequence length="308" mass="32123">MLIRSRMGHAAATAMVALAAALSGALVAASPAAAEETCEMVNLVLTCTETTTEETPATTPETGTGSGSEGSCELRPVDSGYDNPSAPFCIKNDVCFNVDHFAPLVMPEGDKPNEDSTARVTLCYNGSMGPPAPRRIFWTGDEEEPPSLIEQVRSAVDALDFATPTVGVSPAGLTLVNLDTWFWLDGVQREVTATAFTVTARATIRTMTVDPGDGSGTFTCPTIATTSAEAQNNCVHEYRRSSRRGAGSVDGQPAFKATVTTVYDLTFTHGGNPIPAAAIPGAPTTIDGAPATAAVRVVEAQTVVRPNR</sequence>
<evidence type="ECO:0000313" key="4">
    <source>
        <dbReference type="Proteomes" id="UP001316184"/>
    </source>
</evidence>
<keyword evidence="2" id="KW-0732">Signal</keyword>
<dbReference type="Proteomes" id="UP001316184">
    <property type="component" value="Chromosome"/>
</dbReference>
<evidence type="ECO:0000256" key="1">
    <source>
        <dbReference type="SAM" id="MobiDB-lite"/>
    </source>
</evidence>
<dbReference type="RefSeq" id="WP_257125045.1">
    <property type="nucleotide sequence ID" value="NZ_CP102173.1"/>
</dbReference>
<feature type="region of interest" description="Disordered" evidence="1">
    <location>
        <begin position="49"/>
        <end position="77"/>
    </location>
</feature>
<proteinExistence type="predicted"/>
<evidence type="ECO:0000313" key="3">
    <source>
        <dbReference type="EMBL" id="UUP12476.1"/>
    </source>
</evidence>
<gene>
    <name evidence="3" type="ORF">NQV15_11490</name>
</gene>
<organism evidence="3 4">
    <name type="scientific">Aeromicrobium wangtongii</name>
    <dbReference type="NCBI Taxonomy" id="2969247"/>
    <lineage>
        <taxon>Bacteria</taxon>
        <taxon>Bacillati</taxon>
        <taxon>Actinomycetota</taxon>
        <taxon>Actinomycetes</taxon>
        <taxon>Propionibacteriales</taxon>
        <taxon>Nocardioidaceae</taxon>
        <taxon>Aeromicrobium</taxon>
    </lineage>
</organism>
<feature type="signal peptide" evidence="2">
    <location>
        <begin position="1"/>
        <end position="34"/>
    </location>
</feature>
<reference evidence="3 4" key="1">
    <citation type="submission" date="2022-08" db="EMBL/GenBank/DDBJ databases">
        <title>novel species in genus Aeromicrobium.</title>
        <authorList>
            <person name="Ye L."/>
        </authorList>
    </citation>
    <scope>NUCLEOTIDE SEQUENCE [LARGE SCALE GENOMIC DNA]</scope>
    <source>
        <strain evidence="4">zg-Y1379</strain>
    </source>
</reference>